<dbReference type="EMBL" id="GEDV01012587">
    <property type="protein sequence ID" value="JAP75970.1"/>
    <property type="molecule type" value="Transcribed_RNA"/>
</dbReference>
<reference evidence="1" key="1">
    <citation type="journal article" date="2016" name="Ticks Tick Borne Dis.">
        <title>De novo assembly and annotation of the salivary gland transcriptome of Rhipicephalus appendiculatus male and female ticks during blood feeding.</title>
        <authorList>
            <person name="de Castro M.H."/>
            <person name="de Klerk D."/>
            <person name="Pienaar R."/>
            <person name="Latif A.A."/>
            <person name="Rees D.J."/>
            <person name="Mans B.J."/>
        </authorList>
    </citation>
    <scope>NUCLEOTIDE SEQUENCE</scope>
    <source>
        <tissue evidence="1">Salivary glands</tissue>
    </source>
</reference>
<proteinExistence type="predicted"/>
<name>A0A131YC00_RHIAP</name>
<organism evidence="1">
    <name type="scientific">Rhipicephalus appendiculatus</name>
    <name type="common">Brown ear tick</name>
    <dbReference type="NCBI Taxonomy" id="34631"/>
    <lineage>
        <taxon>Eukaryota</taxon>
        <taxon>Metazoa</taxon>
        <taxon>Ecdysozoa</taxon>
        <taxon>Arthropoda</taxon>
        <taxon>Chelicerata</taxon>
        <taxon>Arachnida</taxon>
        <taxon>Acari</taxon>
        <taxon>Parasitiformes</taxon>
        <taxon>Ixodida</taxon>
        <taxon>Ixodoidea</taxon>
        <taxon>Ixodidae</taxon>
        <taxon>Rhipicephalinae</taxon>
        <taxon>Rhipicephalus</taxon>
        <taxon>Rhipicephalus</taxon>
    </lineage>
</organism>
<accession>A0A131YC00</accession>
<sequence>MRKHTRKAMTMQTCWSMPSYITFPSRENKLRLRLNVTQVTGGLDNLQLHVNWLHSRMQFHMRHQQTIHKNTSLYSSRAFGASRLPVA</sequence>
<evidence type="ECO:0000313" key="1">
    <source>
        <dbReference type="EMBL" id="JAP75970.1"/>
    </source>
</evidence>
<dbReference type="AlphaFoldDB" id="A0A131YC00"/>
<protein>
    <submittedName>
        <fullName evidence="1">Uncharacterized protein</fullName>
    </submittedName>
</protein>